<dbReference type="InterPro" id="IPR056153">
    <property type="entry name" value="Beta-prop_IFT122_1st"/>
</dbReference>
<evidence type="ECO:0000259" key="11">
    <source>
        <dbReference type="Pfam" id="PF25144"/>
    </source>
</evidence>
<dbReference type="Pfam" id="PF23377">
    <property type="entry name" value="Beta-prop_IFT122_2nd"/>
    <property type="match status" value="2"/>
</dbReference>
<evidence type="ECO:0000256" key="7">
    <source>
        <dbReference type="PROSITE-ProRule" id="PRU00221"/>
    </source>
</evidence>
<keyword evidence="8" id="KW-0472">Membrane</keyword>
<dbReference type="PANTHER" id="PTHR12764:SF4">
    <property type="entry name" value="INTRAFLAGELLAR TRANSPORT PROTEIN 122 HOMOLOG"/>
    <property type="match status" value="1"/>
</dbReference>
<evidence type="ECO:0000256" key="4">
    <source>
        <dbReference type="ARBA" id="ARBA00022737"/>
    </source>
</evidence>
<evidence type="ECO:0000259" key="10">
    <source>
        <dbReference type="Pfam" id="PF23381"/>
    </source>
</evidence>
<dbReference type="SUPFAM" id="SSF50978">
    <property type="entry name" value="WD40 repeat-like"/>
    <property type="match status" value="1"/>
</dbReference>
<reference evidence="13" key="1">
    <citation type="journal article" date="2022" name="bioRxiv">
        <title>Genomics of Preaxostyla Flagellates Illuminates Evolutionary Transitions and the Path Towards Mitochondrial Loss.</title>
        <authorList>
            <person name="Novak L.V.F."/>
            <person name="Treitli S.C."/>
            <person name="Pyrih J."/>
            <person name="Halakuc P."/>
            <person name="Pipaliya S.V."/>
            <person name="Vacek V."/>
            <person name="Brzon O."/>
            <person name="Soukal P."/>
            <person name="Eme L."/>
            <person name="Dacks J.B."/>
            <person name="Karnkowska A."/>
            <person name="Elias M."/>
            <person name="Hampl V."/>
        </authorList>
    </citation>
    <scope>NUCLEOTIDE SEQUENCE</scope>
    <source>
        <strain evidence="13">RCP-MX</strain>
    </source>
</reference>
<feature type="domain" description="Intraflagellar transport protein 122 homolog TPR" evidence="12">
    <location>
        <begin position="737"/>
        <end position="1097"/>
    </location>
</feature>
<dbReference type="SMART" id="SM00320">
    <property type="entry name" value="WD40"/>
    <property type="match status" value="6"/>
</dbReference>
<evidence type="ECO:0000256" key="6">
    <source>
        <dbReference type="ARBA" id="ARBA00023273"/>
    </source>
</evidence>
<dbReference type="InterPro" id="IPR036322">
    <property type="entry name" value="WD40_repeat_dom_sf"/>
</dbReference>
<dbReference type="InterPro" id="IPR015943">
    <property type="entry name" value="WD40/YVTN_repeat-like_dom_sf"/>
</dbReference>
<comment type="caution">
    <text evidence="13">The sequence shown here is derived from an EMBL/GenBank/DDBJ whole genome shotgun (WGS) entry which is preliminary data.</text>
</comment>
<dbReference type="Gene3D" id="1.25.40.470">
    <property type="match status" value="1"/>
</dbReference>
<feature type="transmembrane region" description="Helical" evidence="8">
    <location>
        <begin position="308"/>
        <end position="332"/>
    </location>
</feature>
<keyword evidence="8" id="KW-1133">Transmembrane helix</keyword>
<comment type="subcellular location">
    <subcellularLocation>
        <location evidence="1">Cell projection</location>
        <location evidence="1">Cilium</location>
    </subcellularLocation>
</comment>
<evidence type="ECO:0000256" key="8">
    <source>
        <dbReference type="SAM" id="Phobius"/>
    </source>
</evidence>
<keyword evidence="14" id="KW-1185">Reference proteome</keyword>
<keyword evidence="6" id="KW-0966">Cell projection</keyword>
<feature type="transmembrane region" description="Helical" evidence="8">
    <location>
        <begin position="248"/>
        <end position="268"/>
    </location>
</feature>
<evidence type="ECO:0000313" key="13">
    <source>
        <dbReference type="EMBL" id="KAJ4458012.1"/>
    </source>
</evidence>
<evidence type="ECO:0000256" key="5">
    <source>
        <dbReference type="ARBA" id="ARBA00023069"/>
    </source>
</evidence>
<dbReference type="SUPFAM" id="SSF48452">
    <property type="entry name" value="TPR-like"/>
    <property type="match status" value="2"/>
</dbReference>
<dbReference type="SUPFAM" id="SSF69322">
    <property type="entry name" value="Tricorn protease domain 2"/>
    <property type="match status" value="1"/>
</dbReference>
<dbReference type="PANTHER" id="PTHR12764">
    <property type="entry name" value="WD REPEAT DOMAIN-RELATED"/>
    <property type="match status" value="1"/>
</dbReference>
<evidence type="ECO:0000256" key="1">
    <source>
        <dbReference type="ARBA" id="ARBA00004138"/>
    </source>
</evidence>
<dbReference type="Pfam" id="PF25295">
    <property type="entry name" value="TPR_IFT122"/>
    <property type="match status" value="1"/>
</dbReference>
<protein>
    <recommendedName>
        <fullName evidence="2">Intraflagellar transport protein 122 homolog</fullName>
    </recommendedName>
</protein>
<proteinExistence type="predicted"/>
<dbReference type="InterPro" id="IPR001680">
    <property type="entry name" value="WD40_rpt"/>
</dbReference>
<evidence type="ECO:0000256" key="2">
    <source>
        <dbReference type="ARBA" id="ARBA00019442"/>
    </source>
</evidence>
<dbReference type="Gene3D" id="2.130.10.10">
    <property type="entry name" value="YVTN repeat-like/Quinoprotein amine dehydrogenase"/>
    <property type="match status" value="3"/>
</dbReference>
<keyword evidence="3 7" id="KW-0853">WD repeat</keyword>
<evidence type="ECO:0000256" key="3">
    <source>
        <dbReference type="ARBA" id="ARBA00022574"/>
    </source>
</evidence>
<feature type="repeat" description="WD" evidence="7">
    <location>
        <begin position="57"/>
        <end position="88"/>
    </location>
</feature>
<dbReference type="InterPro" id="IPR056152">
    <property type="entry name" value="Beta-prop_IFT122_2nd"/>
</dbReference>
<keyword evidence="5" id="KW-0969">Cilium</keyword>
<feature type="domain" description="IFT122 first beta-propeller" evidence="10">
    <location>
        <begin position="19"/>
        <end position="192"/>
    </location>
</feature>
<sequence>MRTKKIFEKGKTDGDVREVVWAIIFRPDGKQMVASVGHRLFIIDPSSTDPRFTPQIGKGHHGIVFALSYSADGKRFASGGADKTVIIWTAAGEPFLRYTHNYAIQALAYNPVTQQLASGTDSDLGLWSPDQKQVHKEKVNSRILCMSWTNDGQFLACGQYNGQISIRDRQGQEKYVIRRTEPVWCLAWNPAKEEAATLAVGCWDQTLSFYQLNGKQVGGDRKLDYDPCSLSYFSNGEYLVMGGSNCQAILYTRDGVTFFICVCVWAILYTRDGVTFFICVCVWAILYTRDGVTFFIRAILYTRDGVTFFIRVWAILYTRDGVTFFIRVWAILYTRDGVTFFIRVWAILYTRDGVKLTTVAERKGWVWACQARPKHNFVAIGANDCTMSLYQLIFNTVHGLYQDRYAYRDVMTDVVVQSLTNTDQRLRIRLHEYVQKIAVFRDRLAVQMPERLAVYELAEDEQTGELKSLNRQTINEKFDCNLLVVTSNHIILCQDCKVTLLNFDGVKEREWVLDSVILYMKKNTNNLKTAESQTEAARRNPFWRADPTGTSFSAPTSPPFVIQSHVLVKWVAHPIAYADDVLTHPALPHDTTYVPPQVVGGPPGREGLLVGLLNGSVLNIYVDNPFPIQLLWHTAPVRCLDLSMSRSRLAVVDDSAHLHVYDVNTKERLMHETNVNGVAWNTEFEQMLCYSGNGMLSLKVADLPVYKQRMPGLVVGLKGSKVFCLRHVSMLTYDVPQSYALYRFIERQDFDAAYQIACLGVTDADWRMLGIHSLRELELTVAKKAFLRVRDTKYLDLLADIETLRKQPGYDERMAMAQVLAFQGRYQEAARTYAKAAHIDKAIELFSDLRDYEEALIFAQSTSDPAVVKDLILRQARWCEEVGNVKAAAKIYLQAGMPMKAVTMQGDRGWVDELAQVMRSLPKSERQALALCGEYFLKHKANQYARETFLKIGDTESHDTFNSVDCWVCVPLDTESLVALHVRLGEWEQAIQAAEGSPALAATVYLPYASWLAEHGRFEEAHEAFQKANRPDQSLSMLEELGNNAVGMSQFAQAARYIWLLALQTLESSKPDAVKRFEALCRKAELYYAYRFIYQVTCNVAQSSACIHLPHALTSPRLPVFFFLLHQLDPFTSHEADTIFNIARFVYANAQQQCPERLSLAYTLYALSKHARTLGAFKFARQVCASLQTMRLPAHWGEQVDLAALTVRAKPFTDREDLQTMCWRCGSNNPLSLAPEDQCQHCQAPFVRSFYSFDSLPLLVRLFDSLPLSSGRTSRCGRDNPSSNLGAPKLFIYFQVEFHVAEGVTDEEACRLIALHPVAARSGGALGGDLAGWTDGEGAQTLSLDAAGGDGASTPRDPFMQQLTDIQHGDLHHVITLDRAIIHSPHTSASPICRPQHGDLHHVITLDRAGLRAQPPHSIFIQKWKGPLRYRYYRNLAPDTPLVLCPACWHFFLEEDFEFSAMQDGVCPFCKTALSKLGDAISQSFGASNPAPLLP</sequence>
<evidence type="ECO:0000259" key="12">
    <source>
        <dbReference type="Pfam" id="PF25295"/>
    </source>
</evidence>
<dbReference type="Pfam" id="PF23381">
    <property type="entry name" value="Beta-prop_IFT122_1st"/>
    <property type="match status" value="2"/>
</dbReference>
<evidence type="ECO:0000313" key="14">
    <source>
        <dbReference type="Proteomes" id="UP001141327"/>
    </source>
</evidence>
<feature type="transmembrane region" description="Helical" evidence="8">
    <location>
        <begin position="274"/>
        <end position="296"/>
    </location>
</feature>
<dbReference type="PROSITE" id="PS50082">
    <property type="entry name" value="WD_REPEATS_2"/>
    <property type="match status" value="1"/>
</dbReference>
<dbReference type="InterPro" id="IPR039857">
    <property type="entry name" value="Ift122/121"/>
</dbReference>
<organism evidence="13 14">
    <name type="scientific">Paratrimastix pyriformis</name>
    <dbReference type="NCBI Taxonomy" id="342808"/>
    <lineage>
        <taxon>Eukaryota</taxon>
        <taxon>Metamonada</taxon>
        <taxon>Preaxostyla</taxon>
        <taxon>Paratrimastigidae</taxon>
        <taxon>Paratrimastix</taxon>
    </lineage>
</organism>
<accession>A0ABQ8UJX9</accession>
<name>A0ABQ8UJX9_9EUKA</name>
<feature type="domain" description="IFT122 second beta-propeller" evidence="9">
    <location>
        <begin position="597"/>
        <end position="730"/>
    </location>
</feature>
<dbReference type="InterPro" id="IPR011990">
    <property type="entry name" value="TPR-like_helical_dom_sf"/>
</dbReference>
<feature type="domain" description="IFT122 first beta-propeller" evidence="10">
    <location>
        <begin position="193"/>
        <end position="258"/>
    </location>
</feature>
<dbReference type="InterPro" id="IPR057411">
    <property type="entry name" value="TPR_IFT122"/>
</dbReference>
<dbReference type="Pfam" id="PF25144">
    <property type="entry name" value="Zn_ribbon_IFT122"/>
    <property type="match status" value="1"/>
</dbReference>
<gene>
    <name evidence="13" type="ORF">PAPYR_6413</name>
</gene>
<keyword evidence="8" id="KW-0812">Transmembrane</keyword>
<dbReference type="Proteomes" id="UP001141327">
    <property type="component" value="Unassembled WGS sequence"/>
</dbReference>
<evidence type="ECO:0000259" key="9">
    <source>
        <dbReference type="Pfam" id="PF23377"/>
    </source>
</evidence>
<feature type="domain" description="IFT122 second beta-propeller" evidence="9">
    <location>
        <begin position="398"/>
        <end position="521"/>
    </location>
</feature>
<dbReference type="PROSITE" id="PS50294">
    <property type="entry name" value="WD_REPEATS_REGION"/>
    <property type="match status" value="1"/>
</dbReference>
<dbReference type="InterPro" id="IPR056838">
    <property type="entry name" value="Zn_ribbon_IFT122"/>
</dbReference>
<feature type="domain" description="IFT122 zinc ribbon" evidence="11">
    <location>
        <begin position="1216"/>
        <end position="1258"/>
    </location>
</feature>
<dbReference type="EMBL" id="JAPMOS010000036">
    <property type="protein sequence ID" value="KAJ4458012.1"/>
    <property type="molecule type" value="Genomic_DNA"/>
</dbReference>
<keyword evidence="4" id="KW-0677">Repeat</keyword>